<dbReference type="PROSITE" id="PS00086">
    <property type="entry name" value="CYTOCHROME_P450"/>
    <property type="match status" value="1"/>
</dbReference>
<dbReference type="PANTHER" id="PTHR47950:SF14">
    <property type="entry name" value="CYTOCHROME P450 76A2-LIKE ISOFORM X1"/>
    <property type="match status" value="1"/>
</dbReference>
<dbReference type="Gene3D" id="1.10.630.10">
    <property type="entry name" value="Cytochrome P450"/>
    <property type="match status" value="1"/>
</dbReference>
<keyword evidence="2 3" id="KW-0408">Iron</keyword>
<comment type="cofactor">
    <cofactor evidence="2">
        <name>heme</name>
        <dbReference type="ChEBI" id="CHEBI:30413"/>
    </cofactor>
</comment>
<dbReference type="InterPro" id="IPR036396">
    <property type="entry name" value="Cyt_P450_sf"/>
</dbReference>
<dbReference type="PRINTS" id="PR00463">
    <property type="entry name" value="EP450I"/>
</dbReference>
<evidence type="ECO:0000256" key="2">
    <source>
        <dbReference type="PIRSR" id="PIRSR602401-1"/>
    </source>
</evidence>
<dbReference type="CDD" id="cd11073">
    <property type="entry name" value="CYP76-like"/>
    <property type="match status" value="1"/>
</dbReference>
<dbReference type="InterPro" id="IPR002401">
    <property type="entry name" value="Cyt_P450_E_grp-I"/>
</dbReference>
<reference evidence="4" key="1">
    <citation type="submission" date="2022-04" db="EMBL/GenBank/DDBJ databases">
        <title>A functionally conserved STORR gene fusion in Papaver species that diverged 16.8 million years ago.</title>
        <authorList>
            <person name="Catania T."/>
        </authorList>
    </citation>
    <scope>NUCLEOTIDE SEQUENCE</scope>
    <source>
        <strain evidence="4">S-188037</strain>
    </source>
</reference>
<dbReference type="FunFam" id="1.10.630.10:FF:000163">
    <property type="entry name" value="Geraniol 8-hydroxylase"/>
    <property type="match status" value="1"/>
</dbReference>
<dbReference type="GO" id="GO:0033075">
    <property type="term" value="P:isoquinoline alkaloid biosynthetic process"/>
    <property type="evidence" value="ECO:0007669"/>
    <property type="project" value="UniProtKB-ARBA"/>
</dbReference>
<keyword evidence="3" id="KW-0560">Oxidoreductase</keyword>
<dbReference type="GO" id="GO:0020037">
    <property type="term" value="F:heme binding"/>
    <property type="evidence" value="ECO:0007669"/>
    <property type="project" value="InterPro"/>
</dbReference>
<evidence type="ECO:0000256" key="1">
    <source>
        <dbReference type="ARBA" id="ARBA00010617"/>
    </source>
</evidence>
<organism evidence="4 5">
    <name type="scientific">Papaver atlanticum</name>
    <dbReference type="NCBI Taxonomy" id="357466"/>
    <lineage>
        <taxon>Eukaryota</taxon>
        <taxon>Viridiplantae</taxon>
        <taxon>Streptophyta</taxon>
        <taxon>Embryophyta</taxon>
        <taxon>Tracheophyta</taxon>
        <taxon>Spermatophyta</taxon>
        <taxon>Magnoliopsida</taxon>
        <taxon>Ranunculales</taxon>
        <taxon>Papaveraceae</taxon>
        <taxon>Papaveroideae</taxon>
        <taxon>Papaver</taxon>
    </lineage>
</organism>
<dbReference type="Proteomes" id="UP001202328">
    <property type="component" value="Unassembled WGS sequence"/>
</dbReference>
<gene>
    <name evidence="4" type="ORF">MKW98_003697</name>
</gene>
<dbReference type="InterPro" id="IPR017972">
    <property type="entry name" value="Cyt_P450_CS"/>
</dbReference>
<dbReference type="PRINTS" id="PR00385">
    <property type="entry name" value="P450"/>
</dbReference>
<keyword evidence="5" id="KW-1185">Reference proteome</keyword>
<evidence type="ECO:0000313" key="4">
    <source>
        <dbReference type="EMBL" id="KAI3908052.1"/>
    </source>
</evidence>
<dbReference type="Pfam" id="PF00067">
    <property type="entry name" value="p450"/>
    <property type="match status" value="1"/>
</dbReference>
<comment type="caution">
    <text evidence="4">The sequence shown here is derived from an EMBL/GenBank/DDBJ whole genome shotgun (WGS) entry which is preliminary data.</text>
</comment>
<sequence>MKTSIYTNEMFVSAVICLAAALLLHRIYRGRTKTYSIPLPPGPPGWPVVGNLFDLGRKPQETFVELQQKYGPVFMLRLGSRNTLVIASADAATELFKNHDHSFRNRHQNEVISMGEDYAMPTGTRSYGPYWRMMRRLYATKFFSHATIKNTAIKRRRCVEQLIQWISEEEKANRIVELRHFVFVSFFNLMGDLLFSRSLLDLQSGTGDEFYRFIEDMIQISVKPNAADFFPFLRKLDPQNLQKKMRTAMDGAVNIIDVFVKERRTVEFSHDKHLEKDFWNVLMELEGNGKDEPKTLSDRQINLLILEMFMGSTETTTSTIEWAMTELLLNPKVMRKIKAEIAQVIGHDRKIEESDIENLPYLAAVLKETMRLHPSIPLLIPRTNSEDTEFMGYMIPKDTQVLVNVWGIGRDPASWNNPLLFNPDRYLGTNIDYRGQYFELMPFGGGRRICPGIPMAHQVLHLVLGSLIQCFDWTLEAGVTPETIDMGETLGMTLKKFIPLKVTPRASAIGGQHGGE</sequence>
<dbReference type="SUPFAM" id="SSF48264">
    <property type="entry name" value="Cytochrome P450"/>
    <property type="match status" value="1"/>
</dbReference>
<dbReference type="GO" id="GO:0005506">
    <property type="term" value="F:iron ion binding"/>
    <property type="evidence" value="ECO:0007669"/>
    <property type="project" value="InterPro"/>
</dbReference>
<protein>
    <recommendedName>
        <fullName evidence="6">Cytochrome P450</fullName>
    </recommendedName>
</protein>
<dbReference type="GO" id="GO:0004497">
    <property type="term" value="F:monooxygenase activity"/>
    <property type="evidence" value="ECO:0007669"/>
    <property type="project" value="UniProtKB-KW"/>
</dbReference>
<evidence type="ECO:0000313" key="5">
    <source>
        <dbReference type="Proteomes" id="UP001202328"/>
    </source>
</evidence>
<name>A0AAD4SII7_9MAGN</name>
<accession>A0AAD4SII7</accession>
<feature type="binding site" description="axial binding residue" evidence="2">
    <location>
        <position position="450"/>
    </location>
    <ligand>
        <name>heme</name>
        <dbReference type="ChEBI" id="CHEBI:30413"/>
    </ligand>
    <ligandPart>
        <name>Fe</name>
        <dbReference type="ChEBI" id="CHEBI:18248"/>
    </ligandPart>
</feature>
<dbReference type="AlphaFoldDB" id="A0AAD4SII7"/>
<dbReference type="GO" id="GO:0016705">
    <property type="term" value="F:oxidoreductase activity, acting on paired donors, with incorporation or reduction of molecular oxygen"/>
    <property type="evidence" value="ECO:0007669"/>
    <property type="project" value="InterPro"/>
</dbReference>
<comment type="similarity">
    <text evidence="1 3">Belongs to the cytochrome P450 family.</text>
</comment>
<dbReference type="EMBL" id="JAJJMB010010543">
    <property type="protein sequence ID" value="KAI3908052.1"/>
    <property type="molecule type" value="Genomic_DNA"/>
</dbReference>
<proteinExistence type="inferred from homology"/>
<keyword evidence="2 3" id="KW-0479">Metal-binding</keyword>
<dbReference type="InterPro" id="IPR001128">
    <property type="entry name" value="Cyt_P450"/>
</dbReference>
<keyword evidence="3" id="KW-0503">Monooxygenase</keyword>
<dbReference type="PANTHER" id="PTHR47950">
    <property type="entry name" value="CYTOCHROME P450, FAMILY 76, SUBFAMILY C, POLYPEPTIDE 5-RELATED"/>
    <property type="match status" value="1"/>
</dbReference>
<keyword evidence="2 3" id="KW-0349">Heme</keyword>
<evidence type="ECO:0000256" key="3">
    <source>
        <dbReference type="RuleBase" id="RU000461"/>
    </source>
</evidence>
<evidence type="ECO:0008006" key="6">
    <source>
        <dbReference type="Google" id="ProtNLM"/>
    </source>
</evidence>